<dbReference type="PROSITE" id="PS50297">
    <property type="entry name" value="ANK_REP_REGION"/>
    <property type="match status" value="3"/>
</dbReference>
<feature type="repeat" description="ANK" evidence="3">
    <location>
        <begin position="112"/>
        <end position="144"/>
    </location>
</feature>
<dbReference type="AlphaFoldDB" id="S3D8I9"/>
<dbReference type="RefSeq" id="XP_008084214.1">
    <property type="nucleotide sequence ID" value="XM_008086023.1"/>
</dbReference>
<dbReference type="Proteomes" id="UP000016922">
    <property type="component" value="Unassembled WGS sequence"/>
</dbReference>
<dbReference type="InterPro" id="IPR036770">
    <property type="entry name" value="Ankyrin_rpt-contain_sf"/>
</dbReference>
<evidence type="ECO:0000256" key="2">
    <source>
        <dbReference type="ARBA" id="ARBA00023043"/>
    </source>
</evidence>
<feature type="repeat" description="ANK" evidence="3">
    <location>
        <begin position="147"/>
        <end position="179"/>
    </location>
</feature>
<reference evidence="4 5" key="1">
    <citation type="journal article" date="2013" name="BMC Genomics">
        <title>Genomics-driven discovery of the pneumocandin biosynthetic gene cluster in the fungus Glarea lozoyensis.</title>
        <authorList>
            <person name="Chen L."/>
            <person name="Yue Q."/>
            <person name="Zhang X."/>
            <person name="Xiang M."/>
            <person name="Wang C."/>
            <person name="Li S."/>
            <person name="Che Y."/>
            <person name="Ortiz-Lopez F.J."/>
            <person name="Bills G.F."/>
            <person name="Liu X."/>
            <person name="An Z."/>
        </authorList>
    </citation>
    <scope>NUCLEOTIDE SEQUENCE [LARGE SCALE GENOMIC DNA]</scope>
    <source>
        <strain evidence="5">ATCC 20868 / MF5171</strain>
    </source>
</reference>
<feature type="repeat" description="ANK" evidence="3">
    <location>
        <begin position="180"/>
        <end position="212"/>
    </location>
</feature>
<feature type="repeat" description="ANK" evidence="3">
    <location>
        <begin position="213"/>
        <end position="235"/>
    </location>
</feature>
<dbReference type="KEGG" id="glz:GLAREA_09426"/>
<accession>S3D8I9</accession>
<dbReference type="OrthoDB" id="426293at2759"/>
<dbReference type="OMA" id="YSRSVEC"/>
<keyword evidence="1" id="KW-0677">Repeat</keyword>
<dbReference type="Pfam" id="PF12796">
    <property type="entry name" value="Ank_2"/>
    <property type="match status" value="2"/>
</dbReference>
<evidence type="ECO:0000256" key="1">
    <source>
        <dbReference type="ARBA" id="ARBA00022737"/>
    </source>
</evidence>
<dbReference type="InterPro" id="IPR002110">
    <property type="entry name" value="Ankyrin_rpt"/>
</dbReference>
<dbReference type="EMBL" id="KE145368">
    <property type="protein sequence ID" value="EPE28306.1"/>
    <property type="molecule type" value="Genomic_DNA"/>
</dbReference>
<sequence>MKQRRGHLPIHVAASSTPEVLKLLLEKGAEPDIAVDQEGSRDHGSTPLSLACHPFTNNAQIAQILLDAGANPNKDMGGSQTIFLSAVFSANVWATKLLLDSGSVDLKLPVHANTPALLVAASMGHAEICKILLDAGFDANIAATDDNDYTPLHNAAGYGNGETVKVLVDGKANIEARTLDGRRPLHMACFKGKLDCVKVLLQSGAEIDSVDENGWTSLHFAARYGHMKIVKLLLQPTGSKPAALGMITTGGPGENMSGCTAADLARSNGHHAIAEFLVEAESV</sequence>
<evidence type="ECO:0000256" key="3">
    <source>
        <dbReference type="PROSITE-ProRule" id="PRU00023"/>
    </source>
</evidence>
<keyword evidence="5" id="KW-1185">Reference proteome</keyword>
<dbReference type="STRING" id="1116229.S3D8I9"/>
<dbReference type="Gene3D" id="1.25.40.20">
    <property type="entry name" value="Ankyrin repeat-containing domain"/>
    <property type="match status" value="3"/>
</dbReference>
<dbReference type="PROSITE" id="PS50088">
    <property type="entry name" value="ANK_REPEAT"/>
    <property type="match status" value="5"/>
</dbReference>
<dbReference type="eggNOG" id="KOG4177">
    <property type="taxonomic scope" value="Eukaryota"/>
</dbReference>
<organism evidence="4 5">
    <name type="scientific">Glarea lozoyensis (strain ATCC 20868 / MF5171)</name>
    <dbReference type="NCBI Taxonomy" id="1116229"/>
    <lineage>
        <taxon>Eukaryota</taxon>
        <taxon>Fungi</taxon>
        <taxon>Dikarya</taxon>
        <taxon>Ascomycota</taxon>
        <taxon>Pezizomycotina</taxon>
        <taxon>Leotiomycetes</taxon>
        <taxon>Helotiales</taxon>
        <taxon>Helotiaceae</taxon>
        <taxon>Glarea</taxon>
    </lineage>
</organism>
<evidence type="ECO:0000313" key="5">
    <source>
        <dbReference type="Proteomes" id="UP000016922"/>
    </source>
</evidence>
<name>S3D8I9_GLAL2</name>
<evidence type="ECO:0000313" key="4">
    <source>
        <dbReference type="EMBL" id="EPE28306.1"/>
    </source>
</evidence>
<proteinExistence type="predicted"/>
<dbReference type="PANTHER" id="PTHR24198">
    <property type="entry name" value="ANKYRIN REPEAT AND PROTEIN KINASE DOMAIN-CONTAINING PROTEIN"/>
    <property type="match status" value="1"/>
</dbReference>
<dbReference type="SMART" id="SM00248">
    <property type="entry name" value="ANK"/>
    <property type="match status" value="6"/>
</dbReference>
<keyword evidence="2 3" id="KW-0040">ANK repeat</keyword>
<gene>
    <name evidence="4" type="ORF">GLAREA_09426</name>
</gene>
<protein>
    <submittedName>
        <fullName evidence="4">Ankyrin repeat-containing protein</fullName>
    </submittedName>
</protein>
<dbReference type="GeneID" id="19468474"/>
<feature type="repeat" description="ANK" evidence="3">
    <location>
        <begin position="43"/>
        <end position="73"/>
    </location>
</feature>
<dbReference type="Pfam" id="PF00023">
    <property type="entry name" value="Ank"/>
    <property type="match status" value="1"/>
</dbReference>
<dbReference type="SUPFAM" id="SSF48403">
    <property type="entry name" value="Ankyrin repeat"/>
    <property type="match status" value="1"/>
</dbReference>
<dbReference type="PANTHER" id="PTHR24198:SF165">
    <property type="entry name" value="ANKYRIN REPEAT-CONTAINING PROTEIN-RELATED"/>
    <property type="match status" value="1"/>
</dbReference>
<dbReference type="HOGENOM" id="CLU_000134_18_0_1"/>